<reference evidence="2" key="1">
    <citation type="submission" date="2020-12" db="EMBL/GenBank/DDBJ databases">
        <title>The genome sequence of Inhella sp. 4Y17.</title>
        <authorList>
            <person name="Liu Y."/>
        </authorList>
    </citation>
    <scope>NUCLEOTIDE SEQUENCE</scope>
    <source>
        <strain evidence="2">4Y10</strain>
    </source>
</reference>
<proteinExistence type="predicted"/>
<keyword evidence="3" id="KW-1185">Reference proteome</keyword>
<dbReference type="RefSeq" id="WP_198102005.1">
    <property type="nucleotide sequence ID" value="NZ_JAEDAL010000023.1"/>
</dbReference>
<evidence type="ECO:0000256" key="1">
    <source>
        <dbReference type="SAM" id="Phobius"/>
    </source>
</evidence>
<sequence length="100" mass="10992">MEARDWISLAALYVAIYYTVARIAMKRLRTIDHDYFAKLGAKSDVGMSNSIAIGKMLFDSELPKQSYPAGVSRMIVAARYMLFFSPVVLIGAVALANIVG</sequence>
<keyword evidence="1" id="KW-1133">Transmembrane helix</keyword>
<keyword evidence="1" id="KW-0472">Membrane</keyword>
<dbReference type="Proteomes" id="UP000620139">
    <property type="component" value="Unassembled WGS sequence"/>
</dbReference>
<feature type="transmembrane region" description="Helical" evidence="1">
    <location>
        <begin position="80"/>
        <end position="99"/>
    </location>
</feature>
<gene>
    <name evidence="2" type="ORF">I7X43_16260</name>
</gene>
<organism evidence="2 3">
    <name type="scientific">Inhella gelatinilytica</name>
    <dbReference type="NCBI Taxonomy" id="2795030"/>
    <lineage>
        <taxon>Bacteria</taxon>
        <taxon>Pseudomonadati</taxon>
        <taxon>Pseudomonadota</taxon>
        <taxon>Betaproteobacteria</taxon>
        <taxon>Burkholderiales</taxon>
        <taxon>Sphaerotilaceae</taxon>
        <taxon>Inhella</taxon>
    </lineage>
</organism>
<dbReference type="AlphaFoldDB" id="A0A931IX12"/>
<keyword evidence="1" id="KW-0812">Transmembrane</keyword>
<accession>A0A931IX12</accession>
<comment type="caution">
    <text evidence="2">The sequence shown here is derived from an EMBL/GenBank/DDBJ whole genome shotgun (WGS) entry which is preliminary data.</text>
</comment>
<evidence type="ECO:0000313" key="3">
    <source>
        <dbReference type="Proteomes" id="UP000620139"/>
    </source>
</evidence>
<dbReference type="EMBL" id="JAEDAL010000023">
    <property type="protein sequence ID" value="MBH9554392.1"/>
    <property type="molecule type" value="Genomic_DNA"/>
</dbReference>
<protein>
    <submittedName>
        <fullName evidence="2">Uncharacterized protein</fullName>
    </submittedName>
</protein>
<feature type="transmembrane region" description="Helical" evidence="1">
    <location>
        <begin position="6"/>
        <end position="25"/>
    </location>
</feature>
<evidence type="ECO:0000313" key="2">
    <source>
        <dbReference type="EMBL" id="MBH9554392.1"/>
    </source>
</evidence>
<name>A0A931IX12_9BURK</name>